<keyword evidence="5" id="KW-1133">Transmembrane helix</keyword>
<feature type="transmembrane region" description="Helical" evidence="5">
    <location>
        <begin position="553"/>
        <end position="571"/>
    </location>
</feature>
<dbReference type="InterPro" id="IPR036457">
    <property type="entry name" value="PPM-type-like_dom_sf"/>
</dbReference>
<keyword evidence="4" id="KW-0067">ATP-binding</keyword>
<dbReference type="EMBL" id="CP004387">
    <property type="protein sequence ID" value="AJD48161.1"/>
    <property type="molecule type" value="Genomic_DNA"/>
</dbReference>
<evidence type="ECO:0000313" key="8">
    <source>
        <dbReference type="EMBL" id="AJD48161.1"/>
    </source>
</evidence>
<organism evidence="8 9">
    <name type="scientific">Isoalcanivorax pacificus W11-5</name>
    <dbReference type="NCBI Taxonomy" id="391936"/>
    <lineage>
        <taxon>Bacteria</taxon>
        <taxon>Pseudomonadati</taxon>
        <taxon>Pseudomonadota</taxon>
        <taxon>Gammaproteobacteria</taxon>
        <taxon>Oceanospirillales</taxon>
        <taxon>Alcanivoracaceae</taxon>
        <taxon>Isoalcanivorax</taxon>
    </lineage>
</organism>
<dbReference type="CDD" id="cd00143">
    <property type="entry name" value="PP2Cc"/>
    <property type="match status" value="1"/>
</dbReference>
<proteinExistence type="predicted"/>
<keyword evidence="1" id="KW-0808">Transferase</keyword>
<dbReference type="Gene3D" id="3.60.40.10">
    <property type="entry name" value="PPM-type phosphatase domain"/>
    <property type="match status" value="1"/>
</dbReference>
<keyword evidence="3 8" id="KW-0418">Kinase</keyword>
<dbReference type="KEGG" id="apac:S7S_08735"/>
<dbReference type="InterPro" id="IPR001932">
    <property type="entry name" value="PPM-type_phosphatase-like_dom"/>
</dbReference>
<dbReference type="PROSITE" id="PS00109">
    <property type="entry name" value="PROTEIN_KINASE_TYR"/>
    <property type="match status" value="1"/>
</dbReference>
<dbReference type="Gene3D" id="1.10.510.10">
    <property type="entry name" value="Transferase(Phosphotransferase) domain 1"/>
    <property type="match status" value="1"/>
</dbReference>
<dbReference type="InterPro" id="IPR000719">
    <property type="entry name" value="Prot_kinase_dom"/>
</dbReference>
<dbReference type="Pfam" id="PF00069">
    <property type="entry name" value="Pkinase"/>
    <property type="match status" value="1"/>
</dbReference>
<name>A0A0B4XLZ5_9GAMM</name>
<dbReference type="HOGENOM" id="CLU_034273_0_0_6"/>
<keyword evidence="5" id="KW-0472">Membrane</keyword>
<accession>A0A0B4XLZ5</accession>
<dbReference type="GO" id="GO:0004674">
    <property type="term" value="F:protein serine/threonine kinase activity"/>
    <property type="evidence" value="ECO:0007669"/>
    <property type="project" value="TreeGrafter"/>
</dbReference>
<evidence type="ECO:0000259" key="7">
    <source>
        <dbReference type="PROSITE" id="PS51746"/>
    </source>
</evidence>
<dbReference type="PANTHER" id="PTHR43289">
    <property type="entry name" value="MITOGEN-ACTIVATED PROTEIN KINASE KINASE KINASE 20-RELATED"/>
    <property type="match status" value="1"/>
</dbReference>
<evidence type="ECO:0000256" key="3">
    <source>
        <dbReference type="ARBA" id="ARBA00022777"/>
    </source>
</evidence>
<dbReference type="PANTHER" id="PTHR43289:SF6">
    <property type="entry name" value="SERINE_THREONINE-PROTEIN KINASE NEKL-3"/>
    <property type="match status" value="1"/>
</dbReference>
<dbReference type="SUPFAM" id="SSF81606">
    <property type="entry name" value="PP2C-like"/>
    <property type="match status" value="1"/>
</dbReference>
<reference evidence="8 9" key="1">
    <citation type="journal article" date="2012" name="J. Bacteriol.">
        <title>Genome sequence of an alkane-degrading bacterium, Alcanivorax pacificus type strain W11-5, isolated from deep sea sediment.</title>
        <authorList>
            <person name="Lai Q."/>
            <person name="Shao Z."/>
        </authorList>
    </citation>
    <scope>NUCLEOTIDE SEQUENCE [LARGE SCALE GENOMIC DNA]</scope>
    <source>
        <strain evidence="8 9">W11-5</strain>
    </source>
</reference>
<dbReference type="SUPFAM" id="SSF56112">
    <property type="entry name" value="Protein kinase-like (PK-like)"/>
    <property type="match status" value="1"/>
</dbReference>
<keyword evidence="9" id="KW-1185">Reference proteome</keyword>
<keyword evidence="2" id="KW-0547">Nucleotide-binding</keyword>
<dbReference type="AlphaFoldDB" id="A0A0B4XLZ5"/>
<feature type="domain" description="PPM-type phosphatase" evidence="7">
    <location>
        <begin position="7"/>
        <end position="237"/>
    </location>
</feature>
<dbReference type="SMART" id="SM00332">
    <property type="entry name" value="PP2Cc"/>
    <property type="match status" value="1"/>
</dbReference>
<dbReference type="InterPro" id="IPR008266">
    <property type="entry name" value="Tyr_kinase_AS"/>
</dbReference>
<dbReference type="OrthoDB" id="9801841at2"/>
<evidence type="ECO:0000256" key="4">
    <source>
        <dbReference type="ARBA" id="ARBA00022840"/>
    </source>
</evidence>
<dbReference type="CDD" id="cd14014">
    <property type="entry name" value="STKc_PknB_like"/>
    <property type="match status" value="1"/>
</dbReference>
<dbReference type="GO" id="GO:0005524">
    <property type="term" value="F:ATP binding"/>
    <property type="evidence" value="ECO:0007669"/>
    <property type="project" value="UniProtKB-KW"/>
</dbReference>
<evidence type="ECO:0000256" key="1">
    <source>
        <dbReference type="ARBA" id="ARBA00022679"/>
    </source>
</evidence>
<evidence type="ECO:0000259" key="6">
    <source>
        <dbReference type="PROSITE" id="PS50011"/>
    </source>
</evidence>
<protein>
    <submittedName>
        <fullName evidence="8">Dual serine/threonine-protein kinase/phosphatase</fullName>
    </submittedName>
</protein>
<evidence type="ECO:0000256" key="5">
    <source>
        <dbReference type="SAM" id="Phobius"/>
    </source>
</evidence>
<dbReference type="PROSITE" id="PS50011">
    <property type="entry name" value="PROTEIN_KINASE_DOM"/>
    <property type="match status" value="1"/>
</dbReference>
<evidence type="ECO:0000256" key="2">
    <source>
        <dbReference type="ARBA" id="ARBA00022741"/>
    </source>
</evidence>
<evidence type="ECO:0000313" key="9">
    <source>
        <dbReference type="Proteomes" id="UP000006764"/>
    </source>
</evidence>
<dbReference type="Pfam" id="PF13672">
    <property type="entry name" value="PP2C_2"/>
    <property type="match status" value="1"/>
</dbReference>
<gene>
    <name evidence="8" type="ORF">S7S_08735</name>
</gene>
<keyword evidence="5" id="KW-0812">Transmembrane</keyword>
<dbReference type="InterPro" id="IPR011009">
    <property type="entry name" value="Kinase-like_dom_sf"/>
</dbReference>
<dbReference type="STRING" id="391936.S7S_08735"/>
<dbReference type="Gene3D" id="3.30.200.20">
    <property type="entry name" value="Phosphorylase Kinase, domain 1"/>
    <property type="match status" value="1"/>
</dbReference>
<dbReference type="SMART" id="SM00331">
    <property type="entry name" value="PP2C_SIG"/>
    <property type="match status" value="1"/>
</dbReference>
<dbReference type="PROSITE" id="PS51746">
    <property type="entry name" value="PPM_2"/>
    <property type="match status" value="1"/>
</dbReference>
<sequence length="574" mass="64283">MSGLSVSFGQYSDKGRKPANQDCHGLFLPDEPLRSTKGIAVALADGIGSSSVSHIASDCAVRGFLSDYFSTPDTWSVKQSASRVLMAINAWLYAQTRQSQFRYDMDRGYVCTLSALVLRGSQASVFHAGDSRIYRWRDGELEQLTTDHRLWVSREQHYLSRALGIQPHLELDYLHCTLAAGDLFLLVTDGVYEYLGHAEITELLRTATALDDTAKHIADQALAHGSDDNVTVQLLRVETLPPHDAETQLGQARALPCPPALAPRTAFEGYSILRELHQGHRSQVYLARDDAHQQTVVIKVPSTEARDDPAWLQRFVMEEWIARRLDHPHVLRAVPPTRPRRYCYTVTEYIDGQTLRQWLHDHPAAALSSVRDIVRQIASGLRAFHRLEMFHQDLRPDNILIDRSGTVTLIDFGATRIAGLQDQLPHALRDSLLGTAPYTAPECFRGHDSHEGSDLFSLGVMAYQLLTGQLPYGTAVAAASLSGRQHRLRYRPLTQYRQDLPPWLDGPLRKAVHPDPNQRYAALSEFLFDLEHPNPALHAGTAAPLLERNPLRFWQLLSLVLALVLATVLVWHPG</sequence>
<feature type="domain" description="Protein kinase" evidence="6">
    <location>
        <begin position="270"/>
        <end position="537"/>
    </location>
</feature>
<dbReference type="Proteomes" id="UP000006764">
    <property type="component" value="Chromosome"/>
</dbReference>